<dbReference type="GO" id="GO:0071949">
    <property type="term" value="F:FAD binding"/>
    <property type="evidence" value="ECO:0007669"/>
    <property type="project" value="InterPro"/>
</dbReference>
<dbReference type="GO" id="GO:0016709">
    <property type="term" value="F:oxidoreductase activity, acting on paired donors, with incorporation or reduction of molecular oxygen, NAD(P)H as one donor, and incorporation of one atom of oxygen"/>
    <property type="evidence" value="ECO:0007669"/>
    <property type="project" value="UniProtKB-ARBA"/>
</dbReference>
<dbReference type="InterPro" id="IPR050641">
    <property type="entry name" value="RIFMO-like"/>
</dbReference>
<dbReference type="InterPro" id="IPR002938">
    <property type="entry name" value="FAD-bd"/>
</dbReference>
<protein>
    <submittedName>
        <fullName evidence="7">FAD binding domain protein</fullName>
    </submittedName>
</protein>
<evidence type="ECO:0000259" key="6">
    <source>
        <dbReference type="Pfam" id="PF07976"/>
    </source>
</evidence>
<dbReference type="AlphaFoldDB" id="A0A2G7FVL5"/>
<name>A0A2G7FVL5_9EURO</name>
<keyword evidence="2" id="KW-0285">Flavoprotein</keyword>
<dbReference type="Proteomes" id="UP000231358">
    <property type="component" value="Unassembled WGS sequence"/>
</dbReference>
<feature type="domain" description="FAD-binding" evidence="5">
    <location>
        <begin position="188"/>
        <end position="393"/>
    </location>
</feature>
<dbReference type="PRINTS" id="PR00420">
    <property type="entry name" value="RNGMNOXGNASE"/>
</dbReference>
<dbReference type="CDD" id="cd02979">
    <property type="entry name" value="PHOX_C"/>
    <property type="match status" value="1"/>
</dbReference>
<feature type="domain" description="Phenol hydroxylase-like C-terminal dimerisation" evidence="6">
    <location>
        <begin position="428"/>
        <end position="618"/>
    </location>
</feature>
<evidence type="ECO:0000313" key="7">
    <source>
        <dbReference type="EMBL" id="PIG84617.1"/>
    </source>
</evidence>
<dbReference type="SUPFAM" id="SSF52833">
    <property type="entry name" value="Thioredoxin-like"/>
    <property type="match status" value="1"/>
</dbReference>
<dbReference type="Pfam" id="PF01494">
    <property type="entry name" value="FAD_binding_3"/>
    <property type="match status" value="2"/>
</dbReference>
<dbReference type="EMBL" id="NEXV01000376">
    <property type="protein sequence ID" value="PIG84617.1"/>
    <property type="molecule type" value="Genomic_DNA"/>
</dbReference>
<dbReference type="Pfam" id="PF07976">
    <property type="entry name" value="Phe_hydrox_dim"/>
    <property type="match status" value="1"/>
</dbReference>
<sequence length="628" mass="70228">MGSRSNYVDVLIIGAGPAGLTAANCFLGSRLNVRIIDKKNGIVEAGKADGLKSISLEVLDSFGIGDGIRNEAHRVEEITLWNSDPAGGLSRACIIPDRIPELGKPREVSLHQGRIEHHMIENLHKRSTIEVEWRKQPVHMDIDLDQVDNPEAYPITVSVETSEDGSDPGLLWQPMHAERDSIRRPEIVKETIHAKYVLGCDGARSWIRQRLGVSFIGDLTDSTWGVMDIVPKTSFPDIRKVAVIHSSKGTVMSVPREDRLVRFYIQIDAVNPNAASGLARRDLKVEDLLDAARAIMFPYTMEAAECAWWSAYRVGQRVANEFARHGRIFLAGDSVHTHSPKAGQGMNTSIQDVSKAYNIGWKLRACAEHQCGREILATYENERKPVAEALINFDRDYLKHFAKQHASNHAEFLDAYLKGQRFTTGIGIRYPPSLLISEDVDVQSLHGGLVPGLRLPDFQVVNQSDGVPIRIHQRLRADGKFRIVVFPGDVSQEHAMSRLNQFGAWLARSNLDVEVSHSEGGSEEFFIETITIHAARRADVELEDFHEALHPWSSRWGWNYWNVYADDESYHDGHGEAYQRCGLGRNHDCVVVVRPDGYISVVCGLANTGAITFFFDALQPIKSVRPRI</sequence>
<comment type="caution">
    <text evidence="7">The sequence shown here is derived from an EMBL/GenBank/DDBJ whole genome shotgun (WGS) entry which is preliminary data.</text>
</comment>
<gene>
    <name evidence="7" type="ORF">AARAC_002012</name>
</gene>
<feature type="domain" description="FAD-binding" evidence="5">
    <location>
        <begin position="8"/>
        <end position="147"/>
    </location>
</feature>
<dbReference type="InterPro" id="IPR036249">
    <property type="entry name" value="Thioredoxin-like_sf"/>
</dbReference>
<evidence type="ECO:0000256" key="4">
    <source>
        <dbReference type="ARBA" id="ARBA00023002"/>
    </source>
</evidence>
<comment type="similarity">
    <text evidence="1">Belongs to the PheA/TfdB FAD monooxygenase family.</text>
</comment>
<dbReference type="Gene3D" id="3.50.50.60">
    <property type="entry name" value="FAD/NAD(P)-binding domain"/>
    <property type="match status" value="1"/>
</dbReference>
<dbReference type="InterPro" id="IPR036188">
    <property type="entry name" value="FAD/NAD-bd_sf"/>
</dbReference>
<dbReference type="STRING" id="656916.A0A2G7FVL5"/>
<dbReference type="SUPFAM" id="SSF54373">
    <property type="entry name" value="FAD-linked reductases, C-terminal domain"/>
    <property type="match status" value="1"/>
</dbReference>
<dbReference type="InterPro" id="IPR012941">
    <property type="entry name" value="Phe_hydrox_C_dim_dom"/>
</dbReference>
<proteinExistence type="inferred from homology"/>
<keyword evidence="4" id="KW-0560">Oxidoreductase</keyword>
<dbReference type="InterPro" id="IPR038220">
    <property type="entry name" value="PHOX_C_sf"/>
</dbReference>
<dbReference type="Gene3D" id="3.40.30.20">
    <property type="match status" value="1"/>
</dbReference>
<reference evidence="7 8" key="1">
    <citation type="submission" date="2017-05" db="EMBL/GenBank/DDBJ databases">
        <title>Genome sequence for an aflatoxigenic pathogen of Argentinian peanut, Aspergillus arachidicola.</title>
        <authorList>
            <person name="Moore G."/>
            <person name="Beltz S.B."/>
            <person name="Mack B.M."/>
        </authorList>
    </citation>
    <scope>NUCLEOTIDE SEQUENCE [LARGE SCALE GENOMIC DNA]</scope>
    <source>
        <strain evidence="7 8">CBS 117610</strain>
    </source>
</reference>
<evidence type="ECO:0000256" key="2">
    <source>
        <dbReference type="ARBA" id="ARBA00022630"/>
    </source>
</evidence>
<keyword evidence="3" id="KW-0274">FAD</keyword>
<evidence type="ECO:0000256" key="1">
    <source>
        <dbReference type="ARBA" id="ARBA00007801"/>
    </source>
</evidence>
<evidence type="ECO:0000256" key="3">
    <source>
        <dbReference type="ARBA" id="ARBA00022827"/>
    </source>
</evidence>
<organism evidence="7 8">
    <name type="scientific">Aspergillus arachidicola</name>
    <dbReference type="NCBI Taxonomy" id="656916"/>
    <lineage>
        <taxon>Eukaryota</taxon>
        <taxon>Fungi</taxon>
        <taxon>Dikarya</taxon>
        <taxon>Ascomycota</taxon>
        <taxon>Pezizomycotina</taxon>
        <taxon>Eurotiomycetes</taxon>
        <taxon>Eurotiomycetidae</taxon>
        <taxon>Eurotiales</taxon>
        <taxon>Aspergillaceae</taxon>
        <taxon>Aspergillus</taxon>
        <taxon>Aspergillus subgen. Circumdati</taxon>
    </lineage>
</organism>
<evidence type="ECO:0000259" key="5">
    <source>
        <dbReference type="Pfam" id="PF01494"/>
    </source>
</evidence>
<dbReference type="PANTHER" id="PTHR43004:SF16">
    <property type="entry name" value="PHENOL 2-MONOOXYGENASE FSQG"/>
    <property type="match status" value="1"/>
</dbReference>
<dbReference type="Gene3D" id="3.30.9.10">
    <property type="entry name" value="D-Amino Acid Oxidase, subunit A, domain 2"/>
    <property type="match status" value="1"/>
</dbReference>
<dbReference type="PANTHER" id="PTHR43004">
    <property type="entry name" value="TRK SYSTEM POTASSIUM UPTAKE PROTEIN"/>
    <property type="match status" value="1"/>
</dbReference>
<evidence type="ECO:0000313" key="8">
    <source>
        <dbReference type="Proteomes" id="UP000231358"/>
    </source>
</evidence>
<keyword evidence="8" id="KW-1185">Reference proteome</keyword>
<accession>A0A2G7FVL5</accession>
<dbReference type="SUPFAM" id="SSF51905">
    <property type="entry name" value="FAD/NAD(P)-binding domain"/>
    <property type="match status" value="1"/>
</dbReference>